<proteinExistence type="inferred from homology"/>
<evidence type="ECO:0000256" key="1">
    <source>
        <dbReference type="ARBA" id="ARBA00001966"/>
    </source>
</evidence>
<dbReference type="InParanoid" id="Q8EVR2"/>
<dbReference type="SFLD" id="SFLDG01063">
    <property type="entry name" value="activating_enzymes__group_1"/>
    <property type="match status" value="1"/>
</dbReference>
<dbReference type="PANTHER" id="PTHR30352:SF2">
    <property type="entry name" value="ANAEROBIC RIBONUCLEOSIDE-TRIPHOSPHATE REDUCTASE-ACTIVATING PROTEIN"/>
    <property type="match status" value="1"/>
</dbReference>
<dbReference type="InterPro" id="IPR034457">
    <property type="entry name" value="Organic_radical-activating"/>
</dbReference>
<dbReference type="GO" id="GO:0046872">
    <property type="term" value="F:metal ion binding"/>
    <property type="evidence" value="ECO:0007669"/>
    <property type="project" value="UniProtKB-KW"/>
</dbReference>
<dbReference type="STRING" id="272633.gene:10731614"/>
<evidence type="ECO:0000256" key="3">
    <source>
        <dbReference type="ARBA" id="ARBA00022691"/>
    </source>
</evidence>
<dbReference type="eggNOG" id="COG0602">
    <property type="taxonomic scope" value="Bacteria"/>
</dbReference>
<dbReference type="SUPFAM" id="SSF102114">
    <property type="entry name" value="Radical SAM enzymes"/>
    <property type="match status" value="1"/>
</dbReference>
<dbReference type="HOGENOM" id="CLU_089926_2_1_14"/>
<dbReference type="PANTHER" id="PTHR30352">
    <property type="entry name" value="PYRUVATE FORMATE-LYASE-ACTIVATING ENZYME"/>
    <property type="match status" value="1"/>
</dbReference>
<gene>
    <name evidence="8" type="ordered locus">MYPE4970</name>
</gene>
<protein>
    <recommendedName>
        <fullName evidence="7">Anaerobic ribonucleoside-triphosphate reductase-activating protein</fullName>
        <ecNumber evidence="7">1.97.1.-</ecNumber>
    </recommendedName>
</protein>
<keyword evidence="7" id="KW-0560">Oxidoreductase</keyword>
<evidence type="ECO:0000313" key="9">
    <source>
        <dbReference type="Proteomes" id="UP000002522"/>
    </source>
</evidence>
<dbReference type="Gene3D" id="3.20.20.70">
    <property type="entry name" value="Aldolase class I"/>
    <property type="match status" value="1"/>
</dbReference>
<dbReference type="Pfam" id="PF13353">
    <property type="entry name" value="Fer4_12"/>
    <property type="match status" value="1"/>
</dbReference>
<dbReference type="SFLD" id="SFLDG01066">
    <property type="entry name" value="organic_radical-activating_enz"/>
    <property type="match status" value="1"/>
</dbReference>
<dbReference type="CDD" id="cd01335">
    <property type="entry name" value="Radical_SAM"/>
    <property type="match status" value="1"/>
</dbReference>
<dbReference type="GO" id="GO:0051539">
    <property type="term" value="F:4 iron, 4 sulfur cluster binding"/>
    <property type="evidence" value="ECO:0007669"/>
    <property type="project" value="UniProtKB-KW"/>
</dbReference>
<dbReference type="InterPro" id="IPR007197">
    <property type="entry name" value="rSAM"/>
</dbReference>
<dbReference type="NCBIfam" id="TIGR02491">
    <property type="entry name" value="NrdG"/>
    <property type="match status" value="1"/>
</dbReference>
<accession>Q8EVR2</accession>
<evidence type="ECO:0000313" key="8">
    <source>
        <dbReference type="EMBL" id="BAC44287.1"/>
    </source>
</evidence>
<evidence type="ECO:0000256" key="4">
    <source>
        <dbReference type="ARBA" id="ARBA00022723"/>
    </source>
</evidence>
<keyword evidence="5" id="KW-0408">Iron</keyword>
<dbReference type="InterPro" id="IPR012837">
    <property type="entry name" value="NrdG"/>
</dbReference>
<comment type="function">
    <text evidence="7">Activation of anaerobic ribonucleoside-triphosphate reductase under anaerobic conditions by generation of an organic free radical, using S-adenosylmethionine and reduced flavodoxin as cosubstrates to produce 5'-deoxy-adenosine.</text>
</comment>
<dbReference type="InterPro" id="IPR013785">
    <property type="entry name" value="Aldolase_TIM"/>
</dbReference>
<reference evidence="8 9" key="1">
    <citation type="journal article" date="2002" name="Nucleic Acids Res.">
        <title>The complete genomic sequence of Mycoplasma penetrans, an intracellular bacterial pathogen in humans.</title>
        <authorList>
            <person name="Sasaki Y."/>
            <person name="Ishikawa J."/>
            <person name="Yamashita A."/>
            <person name="Oshima K."/>
            <person name="Kenri T."/>
            <person name="Furuya K."/>
            <person name="Yoshino C."/>
            <person name="Horino A."/>
            <person name="Shiba T."/>
            <person name="Sasaki T."/>
            <person name="Hattori M."/>
        </authorList>
    </citation>
    <scope>NUCLEOTIDE SEQUENCE [LARGE SCALE GENOMIC DNA]</scope>
    <source>
        <strain evidence="8 9">HF-2</strain>
    </source>
</reference>
<sequence>MRYHNITKDDMLNGYGIRVVLWVAGCSHACKGCHNPITHSLKGGIPFDEEAKKELFAELEKDYVDGITFSGGDPLHPVNIEKVGELVKEISLKFPNKTKWLYTGYMWEDIITRIDYINLLDVVCDGKFELAKFNPRLKWVGSSNQRVIDVKQTFKSNNVIIFNDGSQSI</sequence>
<evidence type="ECO:0000256" key="7">
    <source>
        <dbReference type="PIRNR" id="PIRNR000368"/>
    </source>
</evidence>
<keyword evidence="3" id="KW-0949">S-adenosyl-L-methionine</keyword>
<dbReference type="AlphaFoldDB" id="Q8EVR2"/>
<keyword evidence="6" id="KW-0411">Iron-sulfur</keyword>
<name>Q8EVR2_MALP2</name>
<dbReference type="GO" id="GO:0043365">
    <property type="term" value="F:[formate-C-acetyltransferase]-activating enzyme activity"/>
    <property type="evidence" value="ECO:0007669"/>
    <property type="project" value="InterPro"/>
</dbReference>
<dbReference type="EC" id="1.97.1.-" evidence="7"/>
<keyword evidence="9" id="KW-1185">Reference proteome</keyword>
<dbReference type="SFLD" id="SFLDS00029">
    <property type="entry name" value="Radical_SAM"/>
    <property type="match status" value="1"/>
</dbReference>
<keyword evidence="2" id="KW-0004">4Fe-4S</keyword>
<dbReference type="InterPro" id="IPR058240">
    <property type="entry name" value="rSAM_sf"/>
</dbReference>
<dbReference type="SFLD" id="SFLDF00299">
    <property type="entry name" value="anaerobic_ribonucleoside-triph"/>
    <property type="match status" value="1"/>
</dbReference>
<dbReference type="GO" id="GO:0004748">
    <property type="term" value="F:ribonucleoside-diphosphate reductase activity, thioredoxin disulfide as acceptor"/>
    <property type="evidence" value="ECO:0007669"/>
    <property type="project" value="TreeGrafter"/>
</dbReference>
<comment type="similarity">
    <text evidence="7">Belongs to the organic radical-activating enzymes family.</text>
</comment>
<dbReference type="EMBL" id="BA000026">
    <property type="protein sequence ID" value="BAC44287.1"/>
    <property type="molecule type" value="Genomic_DNA"/>
</dbReference>
<dbReference type="RefSeq" id="WP_011077321.1">
    <property type="nucleotide sequence ID" value="NC_004432.1"/>
</dbReference>
<evidence type="ECO:0000256" key="5">
    <source>
        <dbReference type="ARBA" id="ARBA00023004"/>
    </source>
</evidence>
<dbReference type="PIRSF" id="PIRSF000368">
    <property type="entry name" value="NrdG"/>
    <property type="match status" value="1"/>
</dbReference>
<evidence type="ECO:0000256" key="6">
    <source>
        <dbReference type="ARBA" id="ARBA00023014"/>
    </source>
</evidence>
<dbReference type="Proteomes" id="UP000002522">
    <property type="component" value="Chromosome"/>
</dbReference>
<keyword evidence="4" id="KW-0479">Metal-binding</keyword>
<organism evidence="8 9">
    <name type="scientific">Malacoplasma penetrans (strain HF-2)</name>
    <name type="common">Mycoplasma penetrans</name>
    <dbReference type="NCBI Taxonomy" id="272633"/>
    <lineage>
        <taxon>Bacteria</taxon>
        <taxon>Bacillati</taxon>
        <taxon>Mycoplasmatota</taxon>
        <taxon>Mycoplasmoidales</taxon>
        <taxon>Mycoplasmoidaceae</taxon>
        <taxon>Malacoplasma</taxon>
    </lineage>
</organism>
<dbReference type="KEGG" id="mpe:MYPE4970"/>
<evidence type="ECO:0000256" key="2">
    <source>
        <dbReference type="ARBA" id="ARBA00022485"/>
    </source>
</evidence>
<comment type="cofactor">
    <cofactor evidence="1">
        <name>[4Fe-4S] cluster</name>
        <dbReference type="ChEBI" id="CHEBI:49883"/>
    </cofactor>
</comment>